<name>A0A0E9PRE0_ANGAN</name>
<accession>A0A0E9PRE0</accession>
<evidence type="ECO:0000313" key="1">
    <source>
        <dbReference type="EMBL" id="JAH07191.1"/>
    </source>
</evidence>
<reference evidence="1" key="2">
    <citation type="journal article" date="2015" name="Fish Shellfish Immunol.">
        <title>Early steps in the European eel (Anguilla anguilla)-Vibrio vulnificus interaction in the gills: Role of the RtxA13 toxin.</title>
        <authorList>
            <person name="Callol A."/>
            <person name="Pajuelo D."/>
            <person name="Ebbesson L."/>
            <person name="Teles M."/>
            <person name="MacKenzie S."/>
            <person name="Amaro C."/>
        </authorList>
    </citation>
    <scope>NUCLEOTIDE SEQUENCE</scope>
</reference>
<proteinExistence type="predicted"/>
<organism evidence="1">
    <name type="scientific">Anguilla anguilla</name>
    <name type="common">European freshwater eel</name>
    <name type="synonym">Muraena anguilla</name>
    <dbReference type="NCBI Taxonomy" id="7936"/>
    <lineage>
        <taxon>Eukaryota</taxon>
        <taxon>Metazoa</taxon>
        <taxon>Chordata</taxon>
        <taxon>Craniata</taxon>
        <taxon>Vertebrata</taxon>
        <taxon>Euteleostomi</taxon>
        <taxon>Actinopterygii</taxon>
        <taxon>Neopterygii</taxon>
        <taxon>Teleostei</taxon>
        <taxon>Anguilliformes</taxon>
        <taxon>Anguillidae</taxon>
        <taxon>Anguilla</taxon>
    </lineage>
</organism>
<dbReference type="AlphaFoldDB" id="A0A0E9PRE0"/>
<reference evidence="1" key="1">
    <citation type="submission" date="2014-11" db="EMBL/GenBank/DDBJ databases">
        <authorList>
            <person name="Amaro Gonzalez C."/>
        </authorList>
    </citation>
    <scope>NUCLEOTIDE SEQUENCE</scope>
</reference>
<dbReference type="EMBL" id="GBXM01101386">
    <property type="protein sequence ID" value="JAH07191.1"/>
    <property type="molecule type" value="Transcribed_RNA"/>
</dbReference>
<sequence>MASTFILQNTILFRYISILHLKCLCTLFRFII</sequence>
<protein>
    <submittedName>
        <fullName evidence="1">Uncharacterized protein</fullName>
    </submittedName>
</protein>